<gene>
    <name evidence="2" type="ORF">T23_13640</name>
</gene>
<evidence type="ECO:0000256" key="1">
    <source>
        <dbReference type="SAM" id="Phobius"/>
    </source>
</evidence>
<keyword evidence="1" id="KW-0812">Transmembrane</keyword>
<evidence type="ECO:0000313" key="2">
    <source>
        <dbReference type="EMBL" id="BEH91262.1"/>
    </source>
</evidence>
<evidence type="ECO:0000313" key="3">
    <source>
        <dbReference type="Proteomes" id="UP001432099"/>
    </source>
</evidence>
<feature type="transmembrane region" description="Helical" evidence="1">
    <location>
        <begin position="106"/>
        <end position="128"/>
    </location>
</feature>
<dbReference type="Pfam" id="PF04854">
    <property type="entry name" value="DUF624"/>
    <property type="match status" value="1"/>
</dbReference>
<dbReference type="Proteomes" id="UP001432099">
    <property type="component" value="Chromosome"/>
</dbReference>
<reference evidence="2" key="1">
    <citation type="journal article" date="2024" name="Int. J. Syst. Evol. Microbiol.">
        <title>Turicibacter faecis sp. nov., isolated from faeces of heart failure mouse model.</title>
        <authorList>
            <person name="Imamura Y."/>
            <person name="Motooka D."/>
            <person name="Nakajima Y."/>
            <person name="Ito S."/>
            <person name="Kitakaze M."/>
            <person name="Iida T."/>
            <person name="Nakamura S."/>
        </authorList>
    </citation>
    <scope>NUCLEOTIDE SEQUENCE</scope>
    <source>
        <strain evidence="2">TC023</strain>
    </source>
</reference>
<feature type="transmembrane region" description="Helical" evidence="1">
    <location>
        <begin position="156"/>
        <end position="189"/>
    </location>
</feature>
<dbReference type="InterPro" id="IPR006938">
    <property type="entry name" value="DUF624"/>
</dbReference>
<feature type="transmembrane region" description="Helical" evidence="1">
    <location>
        <begin position="20"/>
        <end position="45"/>
    </location>
</feature>
<keyword evidence="1" id="KW-1133">Transmembrane helix</keyword>
<keyword evidence="3" id="KW-1185">Reference proteome</keyword>
<proteinExistence type="predicted"/>
<evidence type="ECO:0008006" key="4">
    <source>
        <dbReference type="Google" id="ProtNLM"/>
    </source>
</evidence>
<accession>A0ABN6ZBM2</accession>
<protein>
    <recommendedName>
        <fullName evidence="4">DUF624 domain-containing protein</fullName>
    </recommendedName>
</protein>
<keyword evidence="1" id="KW-0472">Membrane</keyword>
<sequence length="210" mass="24288">MKNEPEYYFVFKVIDEICDLAVVSILWLIGCLPIFTIAASTKALFYIGRKKALKEEYQLVNDFLECYRADLLQSMWLTLFLTLLWFLSLTYLIVSHQGLTDDSILQFLLMGIVFFECTLISTYLVYIFSNYQISCFKMVRDSFLLTHTQFSNSLKLFGMIVSFFILLYYIPGLIIILPGMIAIGANLMIDEVISKFWSNQAIIQESGTKE</sequence>
<dbReference type="EMBL" id="AP028127">
    <property type="protein sequence ID" value="BEH91262.1"/>
    <property type="molecule type" value="Genomic_DNA"/>
</dbReference>
<organism evidence="2 3">
    <name type="scientific">Turicibacter faecis</name>
    <dbReference type="NCBI Taxonomy" id="2963365"/>
    <lineage>
        <taxon>Bacteria</taxon>
        <taxon>Bacillati</taxon>
        <taxon>Bacillota</taxon>
        <taxon>Erysipelotrichia</taxon>
        <taxon>Erysipelotrichales</taxon>
        <taxon>Turicibacteraceae</taxon>
        <taxon>Turicibacter</taxon>
    </lineage>
</organism>
<dbReference type="PROSITE" id="PS51257">
    <property type="entry name" value="PROKAR_LIPOPROTEIN"/>
    <property type="match status" value="1"/>
</dbReference>
<dbReference type="RefSeq" id="WP_161832870.1">
    <property type="nucleotide sequence ID" value="NZ_AP028127.1"/>
</dbReference>
<feature type="transmembrane region" description="Helical" evidence="1">
    <location>
        <begin position="75"/>
        <end position="94"/>
    </location>
</feature>
<name>A0ABN6ZBM2_9FIRM</name>